<comment type="subunit">
    <text evidence="5 6">Part of the 30S ribosomal subunit. Contacts proteins S5 and S12.</text>
</comment>
<dbReference type="PANTHER" id="PTHR11758">
    <property type="entry name" value="40S RIBOSOMAL PROTEIN S15A"/>
    <property type="match status" value="1"/>
</dbReference>
<dbReference type="NCBIfam" id="NF001109">
    <property type="entry name" value="PRK00136.1"/>
    <property type="match status" value="1"/>
</dbReference>
<evidence type="ECO:0000256" key="1">
    <source>
        <dbReference type="ARBA" id="ARBA00006471"/>
    </source>
</evidence>
<evidence type="ECO:0000313" key="8">
    <source>
        <dbReference type="EMBL" id="MFA9479032.1"/>
    </source>
</evidence>
<evidence type="ECO:0000256" key="3">
    <source>
        <dbReference type="ARBA" id="ARBA00023274"/>
    </source>
</evidence>
<reference evidence="8 9" key="1">
    <citation type="submission" date="2024-08" db="EMBL/GenBank/DDBJ databases">
        <title>Whole-genome sequencing of halo(alkali)philic microorganisms from hypersaline lakes.</title>
        <authorList>
            <person name="Sorokin D.Y."/>
            <person name="Merkel A.Y."/>
            <person name="Messina E."/>
            <person name="Yakimov M."/>
        </authorList>
    </citation>
    <scope>NUCLEOTIDE SEQUENCE [LARGE SCALE GENOMIC DNA]</scope>
    <source>
        <strain evidence="8 9">AB-hyl4</strain>
    </source>
</reference>
<keyword evidence="3 6" id="KW-0687">Ribonucleoprotein</keyword>
<dbReference type="EMBL" id="JBGUBD010000006">
    <property type="protein sequence ID" value="MFA9479032.1"/>
    <property type="molecule type" value="Genomic_DNA"/>
</dbReference>
<keyword evidence="6" id="KW-0699">rRNA-binding</keyword>
<comment type="caution">
    <text evidence="8">The sequence shown here is derived from an EMBL/GenBank/DDBJ whole genome shotgun (WGS) entry which is preliminary data.</text>
</comment>
<keyword evidence="2 6" id="KW-0689">Ribosomal protein</keyword>
<dbReference type="Gene3D" id="3.30.1370.30">
    <property type="match status" value="1"/>
</dbReference>
<proteinExistence type="inferred from homology"/>
<protein>
    <recommendedName>
        <fullName evidence="4 6">Small ribosomal subunit protein uS8</fullName>
    </recommendedName>
</protein>
<dbReference type="SUPFAM" id="SSF56047">
    <property type="entry name" value="Ribosomal protein S8"/>
    <property type="match status" value="1"/>
</dbReference>
<dbReference type="Gene3D" id="3.30.1490.10">
    <property type="match status" value="1"/>
</dbReference>
<keyword evidence="6" id="KW-0694">RNA-binding</keyword>
<evidence type="ECO:0000256" key="7">
    <source>
        <dbReference type="RuleBase" id="RU003660"/>
    </source>
</evidence>
<dbReference type="RefSeq" id="WP_425345949.1">
    <property type="nucleotide sequence ID" value="NZ_JBGUBD010000006.1"/>
</dbReference>
<keyword evidence="9" id="KW-1185">Reference proteome</keyword>
<dbReference type="PROSITE" id="PS00053">
    <property type="entry name" value="RIBOSOMAL_S8"/>
    <property type="match status" value="1"/>
</dbReference>
<evidence type="ECO:0000256" key="2">
    <source>
        <dbReference type="ARBA" id="ARBA00022980"/>
    </source>
</evidence>
<gene>
    <name evidence="6 8" type="primary">rpsH</name>
    <name evidence="8" type="ORF">ACERK3_12125</name>
</gene>
<accession>A0ABV4U6U6</accession>
<evidence type="ECO:0000256" key="5">
    <source>
        <dbReference type="ARBA" id="ARBA00046740"/>
    </source>
</evidence>
<dbReference type="InterPro" id="IPR035987">
    <property type="entry name" value="Ribosomal_uS8_sf"/>
</dbReference>
<organism evidence="8 9">
    <name type="scientific">Natronomicrosphaera hydrolytica</name>
    <dbReference type="NCBI Taxonomy" id="3242702"/>
    <lineage>
        <taxon>Bacteria</taxon>
        <taxon>Pseudomonadati</taxon>
        <taxon>Planctomycetota</taxon>
        <taxon>Phycisphaerae</taxon>
        <taxon>Phycisphaerales</taxon>
        <taxon>Phycisphaeraceae</taxon>
        <taxon>Natronomicrosphaera</taxon>
    </lineage>
</organism>
<name>A0ABV4U6U6_9BACT</name>
<evidence type="ECO:0000256" key="4">
    <source>
        <dbReference type="ARBA" id="ARBA00035258"/>
    </source>
</evidence>
<dbReference type="GO" id="GO:0005840">
    <property type="term" value="C:ribosome"/>
    <property type="evidence" value="ECO:0007669"/>
    <property type="project" value="UniProtKB-KW"/>
</dbReference>
<dbReference type="InterPro" id="IPR000630">
    <property type="entry name" value="Ribosomal_uS8"/>
</dbReference>
<dbReference type="Pfam" id="PF00410">
    <property type="entry name" value="Ribosomal_S8"/>
    <property type="match status" value="1"/>
</dbReference>
<comment type="similarity">
    <text evidence="1 6 7">Belongs to the universal ribosomal protein uS8 family.</text>
</comment>
<dbReference type="Proteomes" id="UP001575105">
    <property type="component" value="Unassembled WGS sequence"/>
</dbReference>
<evidence type="ECO:0000256" key="6">
    <source>
        <dbReference type="HAMAP-Rule" id="MF_01302"/>
    </source>
</evidence>
<dbReference type="HAMAP" id="MF_01302_B">
    <property type="entry name" value="Ribosomal_uS8_B"/>
    <property type="match status" value="1"/>
</dbReference>
<comment type="function">
    <text evidence="6">One of the primary rRNA binding proteins, it binds directly to 16S rRNA central domain where it helps coordinate assembly of the platform of the 30S subunit.</text>
</comment>
<evidence type="ECO:0000313" key="9">
    <source>
        <dbReference type="Proteomes" id="UP001575105"/>
    </source>
</evidence>
<dbReference type="InterPro" id="IPR047863">
    <property type="entry name" value="Ribosomal_uS8_CS"/>
</dbReference>
<sequence>MSLSDPIADMLSRIRNAVRNEAKQVDCRNSKICAGIADVLKQEGYIRDFHVIDDGRQGILRIELKYGPNGEAILHRLDRESRPGRRVYRKVEDLPRPLGGLGIVIVSTSRGVLSDRKARTEHVGGELLCVVE</sequence>